<evidence type="ECO:0000259" key="2">
    <source>
        <dbReference type="PROSITE" id="PS50089"/>
    </source>
</evidence>
<dbReference type="InterPro" id="IPR001841">
    <property type="entry name" value="Znf_RING"/>
</dbReference>
<dbReference type="Pfam" id="PF18891">
    <property type="entry name" value="FANCL_d3"/>
    <property type="match status" value="1"/>
</dbReference>
<dbReference type="InterPro" id="IPR044037">
    <property type="entry name" value="FANCL_d3"/>
</dbReference>
<dbReference type="Gene3D" id="3.10.110.20">
    <property type="entry name" value="RWD domain-like"/>
    <property type="match status" value="1"/>
</dbReference>
<dbReference type="GO" id="GO:0008270">
    <property type="term" value="F:zinc ion binding"/>
    <property type="evidence" value="ECO:0007669"/>
    <property type="project" value="UniProtKB-KW"/>
</dbReference>
<dbReference type="PANTHER" id="PTHR13206:SF0">
    <property type="entry name" value="E3 UBIQUITIN-PROTEIN LIGASE FANCL"/>
    <property type="match status" value="1"/>
</dbReference>
<sequence length="349" mass="38239">MHDTQIATTDECSGMIQGIMPPFAKKLAVIRDLDQMFLELGNILNHHIAAEPTRTVSLNTSQTNTAELVEDLESCADLVQSIRSDLSLIEFKVSIPFPDGLHDASVAVAIQCVIQPGYPSTAPIFQSFDVPSDAIPPPSTAPTDPTLAPLYCRIVSYCQSLSRFVPLWAELAHLARNARLLSTEFATTRPLAATWRSIDLGEYAHLELPLSVTDPRGSALLRDYVQIFGNETIAGPLRVKWQANVSTKWKSNVSVAENIKAVLERDLPLPPHGQDGLDVKANSDDDQVCAICYEDIGDISLAKIKCSCKQQYHLQCLESMYVRQMAMVVIGKRTGKCPLCNVPLPIPAS</sequence>
<dbReference type="EMBL" id="MCFL01000053">
    <property type="protein sequence ID" value="ORZ31903.1"/>
    <property type="molecule type" value="Genomic_DNA"/>
</dbReference>
<keyword evidence="4" id="KW-1185">Reference proteome</keyword>
<evidence type="ECO:0000256" key="1">
    <source>
        <dbReference type="PROSITE-ProRule" id="PRU00175"/>
    </source>
</evidence>
<dbReference type="PROSITE" id="PS50089">
    <property type="entry name" value="ZF_RING_2"/>
    <property type="match status" value="1"/>
</dbReference>
<dbReference type="InterPro" id="IPR043003">
    <property type="entry name" value="FANCL_d3_sf"/>
</dbReference>
<dbReference type="GO" id="GO:0061630">
    <property type="term" value="F:ubiquitin protein ligase activity"/>
    <property type="evidence" value="ECO:0007669"/>
    <property type="project" value="TreeGrafter"/>
</dbReference>
<dbReference type="Proteomes" id="UP000193411">
    <property type="component" value="Unassembled WGS sequence"/>
</dbReference>
<dbReference type="InterPro" id="IPR026848">
    <property type="entry name" value="Fancl"/>
</dbReference>
<evidence type="ECO:0000313" key="3">
    <source>
        <dbReference type="EMBL" id="ORZ31903.1"/>
    </source>
</evidence>
<protein>
    <recommendedName>
        <fullName evidence="2">RING-type domain-containing protein</fullName>
    </recommendedName>
</protein>
<dbReference type="GO" id="GO:0043240">
    <property type="term" value="C:Fanconi anaemia nuclear complex"/>
    <property type="evidence" value="ECO:0007669"/>
    <property type="project" value="InterPro"/>
</dbReference>
<dbReference type="SUPFAM" id="SSF57850">
    <property type="entry name" value="RING/U-box"/>
    <property type="match status" value="1"/>
</dbReference>
<feature type="domain" description="RING-type" evidence="2">
    <location>
        <begin position="289"/>
        <end position="341"/>
    </location>
</feature>
<dbReference type="Gene3D" id="3.30.40.10">
    <property type="entry name" value="Zinc/RING finger domain, C3HC4 (zinc finger)"/>
    <property type="match status" value="1"/>
</dbReference>
<reference evidence="3 4" key="1">
    <citation type="submission" date="2016-07" db="EMBL/GenBank/DDBJ databases">
        <title>Pervasive Adenine N6-methylation of Active Genes in Fungi.</title>
        <authorList>
            <consortium name="DOE Joint Genome Institute"/>
            <person name="Mondo S.J."/>
            <person name="Dannebaum R.O."/>
            <person name="Kuo R.C."/>
            <person name="Labutti K."/>
            <person name="Haridas S."/>
            <person name="Kuo A."/>
            <person name="Salamov A."/>
            <person name="Ahrendt S.R."/>
            <person name="Lipzen A."/>
            <person name="Sullivan W."/>
            <person name="Andreopoulos W.B."/>
            <person name="Clum A."/>
            <person name="Lindquist E."/>
            <person name="Daum C."/>
            <person name="Ramamoorthy G.K."/>
            <person name="Gryganskyi A."/>
            <person name="Culley D."/>
            <person name="Magnuson J.K."/>
            <person name="James T.Y."/>
            <person name="O'Malley M.A."/>
            <person name="Stajich J.E."/>
            <person name="Spatafora J.W."/>
            <person name="Visel A."/>
            <person name="Grigoriev I.V."/>
        </authorList>
    </citation>
    <scope>NUCLEOTIDE SEQUENCE [LARGE SCALE GENOMIC DNA]</scope>
    <source>
        <strain evidence="3 4">PL171</strain>
    </source>
</reference>
<name>A0A1Y2HDY2_9FUNG</name>
<organism evidence="3 4">
    <name type="scientific">Catenaria anguillulae PL171</name>
    <dbReference type="NCBI Taxonomy" id="765915"/>
    <lineage>
        <taxon>Eukaryota</taxon>
        <taxon>Fungi</taxon>
        <taxon>Fungi incertae sedis</taxon>
        <taxon>Blastocladiomycota</taxon>
        <taxon>Blastocladiomycetes</taxon>
        <taxon>Blastocladiales</taxon>
        <taxon>Catenariaceae</taxon>
        <taxon>Catenaria</taxon>
    </lineage>
</organism>
<accession>A0A1Y2HDY2</accession>
<gene>
    <name evidence="3" type="ORF">BCR44DRAFT_1441300</name>
</gene>
<keyword evidence="1" id="KW-0862">Zinc</keyword>
<keyword evidence="1" id="KW-0479">Metal-binding</keyword>
<dbReference type="InterPro" id="IPR013083">
    <property type="entry name" value="Znf_RING/FYVE/PHD"/>
</dbReference>
<dbReference type="GO" id="GO:0006513">
    <property type="term" value="P:protein monoubiquitination"/>
    <property type="evidence" value="ECO:0007669"/>
    <property type="project" value="TreeGrafter"/>
</dbReference>
<dbReference type="AlphaFoldDB" id="A0A1Y2HDY2"/>
<dbReference type="STRING" id="765915.A0A1Y2HDY2"/>
<comment type="caution">
    <text evidence="3">The sequence shown here is derived from an EMBL/GenBank/DDBJ whole genome shotgun (WGS) entry which is preliminary data.</text>
</comment>
<dbReference type="PANTHER" id="PTHR13206">
    <property type="entry name" value="UBIQUITIN LIGASE PROTEIN PHF9 FANCONI ANEMIA GROUP L PROTEIN"/>
    <property type="match status" value="1"/>
</dbReference>
<keyword evidence="1" id="KW-0863">Zinc-finger</keyword>
<dbReference type="OrthoDB" id="5567979at2759"/>
<proteinExistence type="predicted"/>
<evidence type="ECO:0000313" key="4">
    <source>
        <dbReference type="Proteomes" id="UP000193411"/>
    </source>
</evidence>
<dbReference type="GO" id="GO:0036297">
    <property type="term" value="P:interstrand cross-link repair"/>
    <property type="evidence" value="ECO:0007669"/>
    <property type="project" value="InterPro"/>
</dbReference>